<dbReference type="CDD" id="cd00917">
    <property type="entry name" value="PG-PI_TP"/>
    <property type="match status" value="1"/>
</dbReference>
<keyword evidence="7" id="KW-0445">Lipid transport</keyword>
<dbReference type="SUPFAM" id="SSF81296">
    <property type="entry name" value="E set domains"/>
    <property type="match status" value="1"/>
</dbReference>
<evidence type="ECO:0000313" key="10">
    <source>
        <dbReference type="EMBL" id="KXX75132.1"/>
    </source>
</evidence>
<dbReference type="STRING" id="100816.A0A175VV36"/>
<comment type="caution">
    <text evidence="10">The sequence shown here is derived from an EMBL/GenBank/DDBJ whole genome shotgun (WGS) entry which is preliminary data.</text>
</comment>
<feature type="domain" description="MD-2-related lipid-recognition" evidence="9">
    <location>
        <begin position="42"/>
        <end position="164"/>
    </location>
</feature>
<dbReference type="InterPro" id="IPR039670">
    <property type="entry name" value="NPC2-like"/>
</dbReference>
<dbReference type="SMART" id="SM00737">
    <property type="entry name" value="ML"/>
    <property type="match status" value="1"/>
</dbReference>
<evidence type="ECO:0000256" key="8">
    <source>
        <dbReference type="SAM" id="SignalP"/>
    </source>
</evidence>
<comment type="function">
    <text evidence="1">Catalyzes the intermembrane transfer of phosphatidylglycerol and phosphatidylinositol.</text>
</comment>
<dbReference type="AlphaFoldDB" id="A0A175VV36"/>
<organism evidence="10 11">
    <name type="scientific">Madurella mycetomatis</name>
    <dbReference type="NCBI Taxonomy" id="100816"/>
    <lineage>
        <taxon>Eukaryota</taxon>
        <taxon>Fungi</taxon>
        <taxon>Dikarya</taxon>
        <taxon>Ascomycota</taxon>
        <taxon>Pezizomycotina</taxon>
        <taxon>Sordariomycetes</taxon>
        <taxon>Sordariomycetidae</taxon>
        <taxon>Sordariales</taxon>
        <taxon>Sordariales incertae sedis</taxon>
        <taxon>Madurella</taxon>
    </lineage>
</organism>
<dbReference type="PANTHER" id="PTHR11306">
    <property type="entry name" value="NIEMANN PICK TYPE C2 PROTEIN NPC2-RELATED"/>
    <property type="match status" value="1"/>
</dbReference>
<comment type="similarity">
    <text evidence="2">Belongs to the NPC2 family.</text>
</comment>
<dbReference type="OrthoDB" id="6409159at2759"/>
<dbReference type="InterPro" id="IPR003172">
    <property type="entry name" value="ML_dom"/>
</dbReference>
<dbReference type="InterPro" id="IPR014756">
    <property type="entry name" value="Ig_E-set"/>
</dbReference>
<dbReference type="GO" id="GO:0032366">
    <property type="term" value="P:intracellular sterol transport"/>
    <property type="evidence" value="ECO:0007669"/>
    <property type="project" value="InterPro"/>
</dbReference>
<evidence type="ECO:0000256" key="6">
    <source>
        <dbReference type="ARBA" id="ARBA00022729"/>
    </source>
</evidence>
<reference evidence="10 11" key="1">
    <citation type="journal article" date="2016" name="Genome Announc.">
        <title>Genome Sequence of Madurella mycetomatis mm55, Isolated from a Human Mycetoma Case in Sudan.</title>
        <authorList>
            <person name="Smit S."/>
            <person name="Derks M.F."/>
            <person name="Bervoets S."/>
            <person name="Fahal A."/>
            <person name="van Leeuwen W."/>
            <person name="van Belkum A."/>
            <person name="van de Sande W.W."/>
        </authorList>
    </citation>
    <scope>NUCLEOTIDE SEQUENCE [LARGE SCALE GENOMIC DNA]</scope>
    <source>
        <strain evidence="11">mm55</strain>
    </source>
</reference>
<keyword evidence="11" id="KW-1185">Reference proteome</keyword>
<evidence type="ECO:0000256" key="5">
    <source>
        <dbReference type="ARBA" id="ARBA00022448"/>
    </source>
</evidence>
<evidence type="ECO:0000313" key="11">
    <source>
        <dbReference type="Proteomes" id="UP000078237"/>
    </source>
</evidence>
<dbReference type="PANTHER" id="PTHR11306:SF0">
    <property type="entry name" value="PHOSPHATIDYLGLYCEROL_PHOSPHATIDYLINOSITOL TRANSFER PROTEIN"/>
    <property type="match status" value="1"/>
</dbReference>
<feature type="signal peptide" evidence="8">
    <location>
        <begin position="1"/>
        <end position="17"/>
    </location>
</feature>
<evidence type="ECO:0000256" key="2">
    <source>
        <dbReference type="ARBA" id="ARBA00006370"/>
    </source>
</evidence>
<proteinExistence type="inferred from homology"/>
<evidence type="ECO:0000259" key="9">
    <source>
        <dbReference type="SMART" id="SM00737"/>
    </source>
</evidence>
<accession>A0A175VV36</accession>
<gene>
    <name evidence="10" type="ORF">MMYC01_208010</name>
</gene>
<dbReference type="FunFam" id="2.60.40.770:FF:000004">
    <property type="entry name" value="Phosphatidylglycerol/phosphatidylinositol transfer protein"/>
    <property type="match status" value="1"/>
</dbReference>
<name>A0A175VV36_9PEZI</name>
<evidence type="ECO:0000256" key="4">
    <source>
        <dbReference type="ARBA" id="ARBA00016056"/>
    </source>
</evidence>
<comment type="subunit">
    <text evidence="3">Monomer.</text>
</comment>
<dbReference type="Gene3D" id="2.60.40.770">
    <property type="match status" value="1"/>
</dbReference>
<protein>
    <recommendedName>
        <fullName evidence="4">Phosphatidylglycerol/phosphatidylinositol transfer protein</fullName>
    </recommendedName>
</protein>
<feature type="chain" id="PRO_5008043327" description="Phosphatidylglycerol/phosphatidylinositol transfer protein" evidence="8">
    <location>
        <begin position="18"/>
        <end position="177"/>
    </location>
</feature>
<keyword evidence="5" id="KW-0813">Transport</keyword>
<dbReference type="InterPro" id="IPR033917">
    <property type="entry name" value="ML_PG-PI_TP"/>
</dbReference>
<evidence type="ECO:0000256" key="7">
    <source>
        <dbReference type="ARBA" id="ARBA00023055"/>
    </source>
</evidence>
<dbReference type="VEuPathDB" id="FungiDB:MMYC01_208010"/>
<evidence type="ECO:0000256" key="1">
    <source>
        <dbReference type="ARBA" id="ARBA00002053"/>
    </source>
</evidence>
<dbReference type="Pfam" id="PF02221">
    <property type="entry name" value="E1_DerP2_DerF2"/>
    <property type="match status" value="1"/>
</dbReference>
<sequence>MRLSATLIALAAASTNALNVFRSDGQSRLAGDELDVPGQNPLKFCDADRSDDMITIEEVVLTPNPPEAGTTLVIEATGTVKETIFDGAYVHLQVKYGYIRLINTQADLCKEIKNVDLECPIKEGKLSIVKSVDLPKEIPPGKYTVEADVYSKDDKHITCLTATVTFGRKALGDMLDL</sequence>
<keyword evidence="6 8" id="KW-0732">Signal</keyword>
<evidence type="ECO:0000256" key="3">
    <source>
        <dbReference type="ARBA" id="ARBA00011245"/>
    </source>
</evidence>
<dbReference type="GO" id="GO:0032934">
    <property type="term" value="F:sterol binding"/>
    <property type="evidence" value="ECO:0007669"/>
    <property type="project" value="InterPro"/>
</dbReference>
<dbReference type="EMBL" id="LCTW02000292">
    <property type="protein sequence ID" value="KXX75132.1"/>
    <property type="molecule type" value="Genomic_DNA"/>
</dbReference>
<dbReference type="Proteomes" id="UP000078237">
    <property type="component" value="Unassembled WGS sequence"/>
</dbReference>